<proteinExistence type="predicted"/>
<protein>
    <submittedName>
        <fullName evidence="1">Nitroreductase family deazaflavin-dependent oxidoreductase</fullName>
    </submittedName>
</protein>
<sequence>MLPPVPLPVPCRPPRRAAYTRRMGRLRLEDLPATGTCDLTTTGRRTGAERTVEIWFVQVDGAVHVVGTPGPRGWIANLRAHPRASLSFEGNEFRVIATEVTAPAAREHVARSAWRVQPWYAGQGHSIEDWVARSPMMRLTLAT</sequence>
<dbReference type="AlphaFoldDB" id="A0A6I3INF2"/>
<accession>A0A6I3INF2</accession>
<evidence type="ECO:0000313" key="1">
    <source>
        <dbReference type="EMBL" id="MTB71520.1"/>
    </source>
</evidence>
<organism evidence="1 2">
    <name type="scientific">Arsenicicoccus cauae</name>
    <dbReference type="NCBI Taxonomy" id="2663847"/>
    <lineage>
        <taxon>Bacteria</taxon>
        <taxon>Bacillati</taxon>
        <taxon>Actinomycetota</taxon>
        <taxon>Actinomycetes</taxon>
        <taxon>Micrococcales</taxon>
        <taxon>Intrasporangiaceae</taxon>
        <taxon>Arsenicicoccus</taxon>
    </lineage>
</organism>
<dbReference type="InterPro" id="IPR004378">
    <property type="entry name" value="F420H2_quin_Rdtase"/>
</dbReference>
<dbReference type="SUPFAM" id="SSF50475">
    <property type="entry name" value="FMN-binding split barrel"/>
    <property type="match status" value="1"/>
</dbReference>
<dbReference type="Pfam" id="PF04075">
    <property type="entry name" value="F420H2_quin_red"/>
    <property type="match status" value="1"/>
</dbReference>
<dbReference type="EMBL" id="WLVL01000021">
    <property type="protein sequence ID" value="MTB71520.1"/>
    <property type="molecule type" value="Genomic_DNA"/>
</dbReference>
<dbReference type="GO" id="GO:0016491">
    <property type="term" value="F:oxidoreductase activity"/>
    <property type="evidence" value="ECO:0007669"/>
    <property type="project" value="InterPro"/>
</dbReference>
<dbReference type="InterPro" id="IPR012349">
    <property type="entry name" value="Split_barrel_FMN-bd"/>
</dbReference>
<keyword evidence="2" id="KW-1185">Reference proteome</keyword>
<comment type="caution">
    <text evidence="1">The sequence shown here is derived from an EMBL/GenBank/DDBJ whole genome shotgun (WGS) entry which is preliminary data.</text>
</comment>
<dbReference type="Proteomes" id="UP000431092">
    <property type="component" value="Unassembled WGS sequence"/>
</dbReference>
<evidence type="ECO:0000313" key="2">
    <source>
        <dbReference type="Proteomes" id="UP000431092"/>
    </source>
</evidence>
<name>A0A6I3INF2_9MICO</name>
<dbReference type="NCBIfam" id="TIGR00026">
    <property type="entry name" value="hi_GC_TIGR00026"/>
    <property type="match status" value="1"/>
</dbReference>
<reference evidence="1 2" key="1">
    <citation type="submission" date="2019-11" db="EMBL/GenBank/DDBJ databases">
        <title>Whole genome sequencing identifies a novel species of the genus Arsenicicoccus isolated from human blood.</title>
        <authorList>
            <person name="Jeong J.H."/>
            <person name="Kweon O.J."/>
            <person name="Kim H.R."/>
            <person name="Kim T.-H."/>
            <person name="Ha S.-M."/>
            <person name="Lee M.-K."/>
        </authorList>
    </citation>
    <scope>NUCLEOTIDE SEQUENCE [LARGE SCALE GENOMIC DNA]</scope>
    <source>
        <strain evidence="1 2">MKL-02</strain>
    </source>
</reference>
<gene>
    <name evidence="1" type="ORF">GGG17_05955</name>
</gene>
<dbReference type="Gene3D" id="2.30.110.10">
    <property type="entry name" value="Electron Transport, Fmn-binding Protein, Chain A"/>
    <property type="match status" value="1"/>
</dbReference>